<dbReference type="PIRSF" id="PIRSF000077">
    <property type="entry name" value="Thioredoxin"/>
    <property type="match status" value="1"/>
</dbReference>
<evidence type="ECO:0000256" key="5">
    <source>
        <dbReference type="PIRSR" id="PIRSR000077-1"/>
    </source>
</evidence>
<feature type="site" description="Contributes to redox potential value" evidence="5">
    <location>
        <position position="45"/>
    </location>
</feature>
<evidence type="ECO:0000256" key="3">
    <source>
        <dbReference type="ARBA" id="ARBA00023157"/>
    </source>
</evidence>
<feature type="domain" description="Thioredoxin" evidence="7">
    <location>
        <begin position="9"/>
        <end position="119"/>
    </location>
</feature>
<feature type="site" description="Deprotonates C-terminal active site Cys" evidence="5">
    <location>
        <position position="38"/>
    </location>
</feature>
<dbReference type="GO" id="GO:0005829">
    <property type="term" value="C:cytosol"/>
    <property type="evidence" value="ECO:0007669"/>
    <property type="project" value="TreeGrafter"/>
</dbReference>
<evidence type="ECO:0000256" key="1">
    <source>
        <dbReference type="ARBA" id="ARBA00022448"/>
    </source>
</evidence>
<dbReference type="InterPro" id="IPR005746">
    <property type="entry name" value="Thioredoxin"/>
</dbReference>
<keyword evidence="4 6" id="KW-0676">Redox-active center</keyword>
<dbReference type="PANTHER" id="PTHR45663:SF40">
    <property type="entry name" value="THIOREDOXIN 2"/>
    <property type="match status" value="1"/>
</dbReference>
<keyword evidence="3 6" id="KW-1015">Disulfide bond</keyword>
<dbReference type="PRINTS" id="PR00421">
    <property type="entry name" value="THIOREDOXIN"/>
</dbReference>
<feature type="disulfide bond" description="Redox-active" evidence="6">
    <location>
        <begin position="44"/>
        <end position="47"/>
    </location>
</feature>
<protein>
    <submittedName>
        <fullName evidence="8">Thioredoxin domain</fullName>
    </submittedName>
</protein>
<dbReference type="SMR" id="A2SRH5"/>
<evidence type="ECO:0000313" key="8">
    <source>
        <dbReference type="EMBL" id="ABN06931.1"/>
    </source>
</evidence>
<dbReference type="EMBL" id="CP000559">
    <property type="protein sequence ID" value="ABN06931.1"/>
    <property type="molecule type" value="Genomic_DNA"/>
</dbReference>
<dbReference type="InterPro" id="IPR036249">
    <property type="entry name" value="Thioredoxin-like_sf"/>
</dbReference>
<keyword evidence="2" id="KW-0249">Electron transport</keyword>
<accession>A2SRH5</accession>
<name>A2SRH5_METLZ</name>
<evidence type="ECO:0000256" key="4">
    <source>
        <dbReference type="ARBA" id="ARBA00023284"/>
    </source>
</evidence>
<evidence type="ECO:0000256" key="6">
    <source>
        <dbReference type="PIRSR" id="PIRSR000077-4"/>
    </source>
</evidence>
<dbReference type="eggNOG" id="arCOG01972">
    <property type="taxonomic scope" value="Archaea"/>
</dbReference>
<dbReference type="Proteomes" id="UP000000365">
    <property type="component" value="Chromosome"/>
</dbReference>
<organism evidence="8 9">
    <name type="scientific">Methanocorpusculum labreanum (strain ATCC 43576 / DSM 4855 / Z)</name>
    <dbReference type="NCBI Taxonomy" id="410358"/>
    <lineage>
        <taxon>Archaea</taxon>
        <taxon>Methanobacteriati</taxon>
        <taxon>Methanobacteriota</taxon>
        <taxon>Stenosarchaea group</taxon>
        <taxon>Methanomicrobia</taxon>
        <taxon>Methanomicrobiales</taxon>
        <taxon>Methanocorpusculaceae</taxon>
        <taxon>Methanocorpusculum</taxon>
    </lineage>
</organism>
<evidence type="ECO:0000256" key="2">
    <source>
        <dbReference type="ARBA" id="ARBA00022982"/>
    </source>
</evidence>
<dbReference type="InterPro" id="IPR017937">
    <property type="entry name" value="Thioredoxin_CS"/>
</dbReference>
<gene>
    <name evidence="8" type="ordered locus">Mlab_0760</name>
</gene>
<keyword evidence="1" id="KW-0813">Transport</keyword>
<dbReference type="AlphaFoldDB" id="A2SRH5"/>
<dbReference type="KEGG" id="mla:Mlab_0760"/>
<dbReference type="CDD" id="cd02947">
    <property type="entry name" value="TRX_family"/>
    <property type="match status" value="1"/>
</dbReference>
<dbReference type="Gene3D" id="3.40.30.10">
    <property type="entry name" value="Glutaredoxin"/>
    <property type="match status" value="1"/>
</dbReference>
<reference evidence="8 9" key="1">
    <citation type="journal article" date="2009" name="Stand. Genomic Sci.">
        <title>Complete genome sequence of Methanocorpusculum labreanum type strain Z.</title>
        <authorList>
            <person name="Anderson I.J."/>
            <person name="Sieprawska-Lupa M."/>
            <person name="Goltsman E."/>
            <person name="Lapidus A."/>
            <person name="Copeland A."/>
            <person name="Glavina Del Rio T."/>
            <person name="Tice H."/>
            <person name="Dalin E."/>
            <person name="Barry K."/>
            <person name="Pitluck S."/>
            <person name="Hauser L."/>
            <person name="Land M."/>
            <person name="Lucas S."/>
            <person name="Richardson P."/>
            <person name="Whitman W.B."/>
            <person name="Kyrpides N.C."/>
        </authorList>
    </citation>
    <scope>NUCLEOTIDE SEQUENCE [LARGE SCALE GENOMIC DNA]</scope>
    <source>
        <strain evidence="9">ATCC 43576 / DSM 4855 / Z</strain>
    </source>
</reference>
<dbReference type="Pfam" id="PF00085">
    <property type="entry name" value="Thioredoxin"/>
    <property type="match status" value="1"/>
</dbReference>
<dbReference type="SUPFAM" id="SSF52833">
    <property type="entry name" value="Thioredoxin-like"/>
    <property type="match status" value="1"/>
</dbReference>
<dbReference type="GeneID" id="4794531"/>
<dbReference type="STRING" id="410358.Mlab_0760"/>
<dbReference type="HOGENOM" id="CLU_090389_10_1_2"/>
<dbReference type="OrthoDB" id="35385at2157"/>
<feature type="site" description="Contributes to redox potential value" evidence="5">
    <location>
        <position position="46"/>
    </location>
</feature>
<sequence>MTNNRDLPAPPTEALPILTLTEANFNTFTLQISALVIDFFNDWCGSCRFFAQIFFDVSLEYPEVQFCTCNTEENSHITAELRIRAVPTLMFIKNGTVVKIRNGALSKEEFREDLNSVFRA</sequence>
<dbReference type="GO" id="GO:0015035">
    <property type="term" value="F:protein-disulfide reductase activity"/>
    <property type="evidence" value="ECO:0007669"/>
    <property type="project" value="InterPro"/>
</dbReference>
<dbReference type="PROSITE" id="PS51352">
    <property type="entry name" value="THIOREDOXIN_2"/>
    <property type="match status" value="1"/>
</dbReference>
<evidence type="ECO:0000259" key="7">
    <source>
        <dbReference type="PROSITE" id="PS51352"/>
    </source>
</evidence>
<dbReference type="PROSITE" id="PS00194">
    <property type="entry name" value="THIOREDOXIN_1"/>
    <property type="match status" value="1"/>
</dbReference>
<dbReference type="RefSeq" id="WP_011833132.1">
    <property type="nucleotide sequence ID" value="NC_008942.1"/>
</dbReference>
<feature type="active site" description="Nucleophile" evidence="5">
    <location>
        <position position="44"/>
    </location>
</feature>
<dbReference type="PANTHER" id="PTHR45663">
    <property type="entry name" value="GEO12009P1"/>
    <property type="match status" value="1"/>
</dbReference>
<feature type="active site" description="Nucleophile" evidence="5">
    <location>
        <position position="47"/>
    </location>
</feature>
<dbReference type="InterPro" id="IPR013766">
    <property type="entry name" value="Thioredoxin_domain"/>
</dbReference>
<proteinExistence type="predicted"/>
<keyword evidence="9" id="KW-1185">Reference proteome</keyword>
<evidence type="ECO:0000313" key="9">
    <source>
        <dbReference type="Proteomes" id="UP000000365"/>
    </source>
</evidence>